<proteinExistence type="predicted"/>
<gene>
    <name evidence="1" type="ORF">BJ878DRAFT_255157</name>
</gene>
<dbReference type="EMBL" id="MU254295">
    <property type="protein sequence ID" value="KAG9240983.1"/>
    <property type="molecule type" value="Genomic_DNA"/>
</dbReference>
<dbReference type="OrthoDB" id="3561867at2759"/>
<reference evidence="1" key="1">
    <citation type="journal article" date="2021" name="IMA Fungus">
        <title>Genomic characterization of three marine fungi, including Emericellopsis atlantica sp. nov. with signatures of a generalist lifestyle and marine biomass degradation.</title>
        <authorList>
            <person name="Hagestad O.C."/>
            <person name="Hou L."/>
            <person name="Andersen J.H."/>
            <person name="Hansen E.H."/>
            <person name="Altermark B."/>
            <person name="Li C."/>
            <person name="Kuhnert E."/>
            <person name="Cox R.J."/>
            <person name="Crous P.W."/>
            <person name="Spatafora J.W."/>
            <person name="Lail K."/>
            <person name="Amirebrahimi M."/>
            <person name="Lipzen A."/>
            <person name="Pangilinan J."/>
            <person name="Andreopoulos W."/>
            <person name="Hayes R.D."/>
            <person name="Ng V."/>
            <person name="Grigoriev I.V."/>
            <person name="Jackson S.A."/>
            <person name="Sutton T.D.S."/>
            <person name="Dobson A.D.W."/>
            <person name="Rama T."/>
        </authorList>
    </citation>
    <scope>NUCLEOTIDE SEQUENCE</scope>
    <source>
        <strain evidence="1">TRa3180A</strain>
    </source>
</reference>
<dbReference type="Proteomes" id="UP000887226">
    <property type="component" value="Unassembled WGS sequence"/>
</dbReference>
<keyword evidence="2" id="KW-1185">Reference proteome</keyword>
<dbReference type="AlphaFoldDB" id="A0A9P7YVX9"/>
<evidence type="ECO:0000313" key="2">
    <source>
        <dbReference type="Proteomes" id="UP000887226"/>
    </source>
</evidence>
<sequence length="210" mass="24861">MEYEVLDNASLAHKVWSQCRASALARAPICVPTLTRLYLWHLHDWSQCYALQHEEGERHFSIACIYEIDCTLRDKTEPLDESDNARYIRENLPRQYNFLTRAFSEIESDTLPLHCKYDHKINFMKPLPAHFSPLYRQSEVKLRSSWIQVTGTLRQESQRQPRLLCRLPQTQFSYQERSITNPRIDKLLTQHPKAVFFTKLHILAAFNRIT</sequence>
<evidence type="ECO:0000313" key="1">
    <source>
        <dbReference type="EMBL" id="KAG9240983.1"/>
    </source>
</evidence>
<accession>A0A9P7YVX9</accession>
<name>A0A9P7YVX9_9HELO</name>
<comment type="caution">
    <text evidence="1">The sequence shown here is derived from an EMBL/GenBank/DDBJ whole genome shotgun (WGS) entry which is preliminary data.</text>
</comment>
<organism evidence="1 2">
    <name type="scientific">Calycina marina</name>
    <dbReference type="NCBI Taxonomy" id="1763456"/>
    <lineage>
        <taxon>Eukaryota</taxon>
        <taxon>Fungi</taxon>
        <taxon>Dikarya</taxon>
        <taxon>Ascomycota</taxon>
        <taxon>Pezizomycotina</taxon>
        <taxon>Leotiomycetes</taxon>
        <taxon>Helotiales</taxon>
        <taxon>Pezizellaceae</taxon>
        <taxon>Calycina</taxon>
    </lineage>
</organism>
<protein>
    <submittedName>
        <fullName evidence="1">Uncharacterized protein</fullName>
    </submittedName>
</protein>